<protein>
    <submittedName>
        <fullName evidence="2">Uncharacterized protein</fullName>
    </submittedName>
</protein>
<evidence type="ECO:0000313" key="2">
    <source>
        <dbReference type="EMBL" id="KAF2244099.1"/>
    </source>
</evidence>
<dbReference type="OrthoDB" id="5404004at2759"/>
<accession>A0A6A6I1S7</accession>
<feature type="region of interest" description="Disordered" evidence="1">
    <location>
        <begin position="351"/>
        <end position="611"/>
    </location>
</feature>
<proteinExistence type="predicted"/>
<feature type="compositionally biased region" description="Basic and acidic residues" evidence="1">
    <location>
        <begin position="17"/>
        <end position="27"/>
    </location>
</feature>
<keyword evidence="3" id="KW-1185">Reference proteome</keyword>
<name>A0A6A6I1S7_9PLEO</name>
<feature type="compositionally biased region" description="Polar residues" evidence="1">
    <location>
        <begin position="28"/>
        <end position="37"/>
    </location>
</feature>
<dbReference type="RefSeq" id="XP_033679103.1">
    <property type="nucleotide sequence ID" value="XM_033829874.1"/>
</dbReference>
<evidence type="ECO:0000256" key="1">
    <source>
        <dbReference type="SAM" id="MobiDB-lite"/>
    </source>
</evidence>
<sequence>MSRILGRSRSLRMLKGGQKETHQRETDSATPQPTLSQADVERLKAASPVARADRRVETPDMLQRPKTSGGPGDRSTLFHKKVTPVHGESRGFEFALPSPTKSTTVLYAAEVEEREGVIGIALGSPSMASHWNTTPQATDFVTNNLGTFTQISSHNNSPKSFPQSIEAPQGTPKPKLSRWKSLFKKTAPPPPQREKDSFYQLAKSVAPARADSHHDNESLDSRSLVHQEDDPRSVSPPTFRPEIRESRKLPKAHPQAQPAVDTRPRALTMGVNPIGKPKPSLLRSASSPKPLAKDGFGDSPTVPRVVVSGGSHTTSPRTNGEKPLLDVDIPTVHMERYSVMFSGLLQGNSNRQSSLLQRRQGNSEKLKPLNELSVKNEEDGSHNRSLKPQRRATSPSFAPKSPGHLSLFPSANTSRAPSPRAVTVNRPRPLQRSKTAPAVSPHRQTFPKQTEDGAKDASQESKKGETLKPGTDAESRAATPSSDRSFDSDSEEITIVVAQGAPGQTWRPRPEEKEPEWEFVSKPTAITKMSALSSHPATQPSSAPLAPSRKRSETNLSPTPRSADRPAAERNPDNAPQATVGVARSLSVTRANRPELLRPTLSPGRFVDNKPLTPTLVELKNRKSQRVQLVDA</sequence>
<evidence type="ECO:0000313" key="3">
    <source>
        <dbReference type="Proteomes" id="UP000800094"/>
    </source>
</evidence>
<feature type="compositionally biased region" description="Polar residues" evidence="1">
    <location>
        <begin position="351"/>
        <end position="360"/>
    </location>
</feature>
<dbReference type="GeneID" id="54583204"/>
<feature type="compositionally biased region" description="Basic and acidic residues" evidence="1">
    <location>
        <begin position="361"/>
        <end position="382"/>
    </location>
</feature>
<organism evidence="2 3">
    <name type="scientific">Trematosphaeria pertusa</name>
    <dbReference type="NCBI Taxonomy" id="390896"/>
    <lineage>
        <taxon>Eukaryota</taxon>
        <taxon>Fungi</taxon>
        <taxon>Dikarya</taxon>
        <taxon>Ascomycota</taxon>
        <taxon>Pezizomycotina</taxon>
        <taxon>Dothideomycetes</taxon>
        <taxon>Pleosporomycetidae</taxon>
        <taxon>Pleosporales</taxon>
        <taxon>Massarineae</taxon>
        <taxon>Trematosphaeriaceae</taxon>
        <taxon>Trematosphaeria</taxon>
    </lineage>
</organism>
<feature type="compositionally biased region" description="Basic and acidic residues" evidence="1">
    <location>
        <begin position="562"/>
        <end position="572"/>
    </location>
</feature>
<dbReference type="AlphaFoldDB" id="A0A6A6I1S7"/>
<reference evidence="2" key="1">
    <citation type="journal article" date="2020" name="Stud. Mycol.">
        <title>101 Dothideomycetes genomes: a test case for predicting lifestyles and emergence of pathogens.</title>
        <authorList>
            <person name="Haridas S."/>
            <person name="Albert R."/>
            <person name="Binder M."/>
            <person name="Bloem J."/>
            <person name="Labutti K."/>
            <person name="Salamov A."/>
            <person name="Andreopoulos B."/>
            <person name="Baker S."/>
            <person name="Barry K."/>
            <person name="Bills G."/>
            <person name="Bluhm B."/>
            <person name="Cannon C."/>
            <person name="Castanera R."/>
            <person name="Culley D."/>
            <person name="Daum C."/>
            <person name="Ezra D."/>
            <person name="Gonzalez J."/>
            <person name="Henrissat B."/>
            <person name="Kuo A."/>
            <person name="Liang C."/>
            <person name="Lipzen A."/>
            <person name="Lutzoni F."/>
            <person name="Magnuson J."/>
            <person name="Mondo S."/>
            <person name="Nolan M."/>
            <person name="Ohm R."/>
            <person name="Pangilinan J."/>
            <person name="Park H.-J."/>
            <person name="Ramirez L."/>
            <person name="Alfaro M."/>
            <person name="Sun H."/>
            <person name="Tritt A."/>
            <person name="Yoshinaga Y."/>
            <person name="Zwiers L.-H."/>
            <person name="Turgeon B."/>
            <person name="Goodwin S."/>
            <person name="Spatafora J."/>
            <person name="Crous P."/>
            <person name="Grigoriev I."/>
        </authorList>
    </citation>
    <scope>NUCLEOTIDE SEQUENCE</scope>
    <source>
        <strain evidence="2">CBS 122368</strain>
    </source>
</reference>
<dbReference type="Proteomes" id="UP000800094">
    <property type="component" value="Unassembled WGS sequence"/>
</dbReference>
<gene>
    <name evidence="2" type="ORF">BU26DRAFT_522812</name>
</gene>
<feature type="region of interest" description="Disordered" evidence="1">
    <location>
        <begin position="151"/>
        <end position="327"/>
    </location>
</feature>
<feature type="compositionally biased region" description="Polar residues" evidence="1">
    <location>
        <begin position="151"/>
        <end position="163"/>
    </location>
</feature>
<dbReference type="EMBL" id="ML987203">
    <property type="protein sequence ID" value="KAF2244099.1"/>
    <property type="molecule type" value="Genomic_DNA"/>
</dbReference>
<feature type="compositionally biased region" description="Polar residues" evidence="1">
    <location>
        <begin position="530"/>
        <end position="542"/>
    </location>
</feature>
<feature type="compositionally biased region" description="Basic and acidic residues" evidence="1">
    <location>
        <begin position="210"/>
        <end position="232"/>
    </location>
</feature>
<feature type="compositionally biased region" description="Basic and acidic residues" evidence="1">
    <location>
        <begin position="449"/>
        <end position="475"/>
    </location>
</feature>
<feature type="region of interest" description="Disordered" evidence="1">
    <location>
        <begin position="1"/>
        <end position="78"/>
    </location>
</feature>